<feature type="region of interest" description="Disordered" evidence="8">
    <location>
        <begin position="328"/>
        <end position="351"/>
    </location>
</feature>
<feature type="transmembrane region" description="Helical" evidence="9">
    <location>
        <begin position="750"/>
        <end position="769"/>
    </location>
</feature>
<evidence type="ECO:0000256" key="4">
    <source>
        <dbReference type="ARBA" id="ARBA00023040"/>
    </source>
</evidence>
<feature type="domain" description="G-protein coupled receptors family 1 profile" evidence="10">
    <location>
        <begin position="691"/>
        <end position="946"/>
    </location>
</feature>
<evidence type="ECO:0000256" key="3">
    <source>
        <dbReference type="ARBA" id="ARBA00022989"/>
    </source>
</evidence>
<reference evidence="11" key="2">
    <citation type="journal article" date="2023" name="Science">
        <title>Genomic signatures of disease resistance in endangered staghorn corals.</title>
        <authorList>
            <person name="Vollmer S.V."/>
            <person name="Selwyn J.D."/>
            <person name="Despard B.A."/>
            <person name="Roesel C.L."/>
        </authorList>
    </citation>
    <scope>NUCLEOTIDE SEQUENCE</scope>
    <source>
        <strain evidence="11">K2</strain>
    </source>
</reference>
<dbReference type="Gene3D" id="1.20.1070.10">
    <property type="entry name" value="Rhodopsin 7-helix transmembrane proteins"/>
    <property type="match status" value="3"/>
</dbReference>
<dbReference type="InterPro" id="IPR017452">
    <property type="entry name" value="GPCR_Rhodpsn_7TM"/>
</dbReference>
<evidence type="ECO:0000313" key="11">
    <source>
        <dbReference type="EMBL" id="KAK2562237.1"/>
    </source>
</evidence>
<evidence type="ECO:0000256" key="5">
    <source>
        <dbReference type="ARBA" id="ARBA00023136"/>
    </source>
</evidence>
<sequence length="991" mass="113085">MLAQNESFENSARIITQDNSRMSPLMTVSLYCLYSITFSLALIGNTLSLITCYCSYKDTKCLLLCFIASLASADLLFTLLSIFNLVAFISDGDWILGDPICKAHSFLIESCYTVSILTLVAISRERLRAVSSPLLARVEGSAERKLIPIVIWVIGILTCTPLLYAYHVVKDKKTGKSKCLNKQMGDKGRQIYYSIQAGLLFLVPLVFMTWAHIRIFKLLSIHEKTRSSLVSGARQGFNQNKITRMLAVVTVIFFVCYGPFTVIRELRYFYVYNGMAIWKLSQMMIFIQAAVNPIIYCFYSQQFRHTLKDFFCCFKCAKKIQTSESSSEAATIQSRKDRQETQSQNSSSLGERKGDANFISLTSFTGISLLCFYTFIFVASNVGNVAVLYICHRRDRSTAFRHTNTGFFNRFIVNLAIADLLFTQLTVFDVSYAVLSDWVLGSALCKLQGFFVELCYSASILTLIAISRERLQSLSELEIRSRIQRIKTRKLWSILVWIIAILLCTPLLYAYRLEISPEERGKTKCTNMAWSHTGRQIYYSLTTVILFIYPLAIMTWTQFKIKRAFRSQISPSQQIAVLTRARQKKATRILGAVTVGFFALWAPFIITRTLRYFQWYEGEIIWKLSQLLTIASSAANPFIYSFYSLHFRVYVKRIITCRCGILSESTAIMSPSMTVFLYCLYATVFFLALFGNTLSLITCYRSYKDIKSVLPCFIASLASADLLFTLLSIFDLLAFISDGNWFGGNVICKAQSFLIESCYTVSILTLIAISRERLRAVSSPLLVRVEGSAERKLILVGIWVIGILTCTPLLYAYHIVEDKETGKSKCLNTQMGDKGRQIYYSIQAGLLFLVPLVFMTWAHIRIFKLLSIHERTRSSLLSVPDHEKQGLHQNKVTRMLAVVTVIFFACYGPFMVIRELRYFYIYNGMGIWKLSQMMVFIQASANPIIYCFYSQQFRYTLRDFFCCCFKCAKPRSSSSRLQSSETLAEKTFPQN</sequence>
<feature type="transmembrane region" description="Helical" evidence="9">
    <location>
        <begin position="190"/>
        <end position="213"/>
    </location>
</feature>
<feature type="transmembrane region" description="Helical" evidence="9">
    <location>
        <begin position="28"/>
        <end position="50"/>
    </location>
</feature>
<feature type="transmembrane region" description="Helical" evidence="9">
    <location>
        <begin position="537"/>
        <end position="556"/>
    </location>
</feature>
<evidence type="ECO:0000256" key="2">
    <source>
        <dbReference type="ARBA" id="ARBA00022692"/>
    </source>
</evidence>
<evidence type="ECO:0000256" key="8">
    <source>
        <dbReference type="SAM" id="MobiDB-lite"/>
    </source>
</evidence>
<feature type="transmembrane region" description="Helical" evidence="9">
    <location>
        <begin position="491"/>
        <end position="511"/>
    </location>
</feature>
<feature type="domain" description="G-protein coupled receptors family 1 profile" evidence="10">
    <location>
        <begin position="44"/>
        <end position="296"/>
    </location>
</feature>
<feature type="transmembrane region" description="Helical" evidence="9">
    <location>
        <begin position="149"/>
        <end position="169"/>
    </location>
</feature>
<evidence type="ECO:0000256" key="9">
    <source>
        <dbReference type="SAM" id="Phobius"/>
    </source>
</evidence>
<evidence type="ECO:0000256" key="1">
    <source>
        <dbReference type="ARBA" id="ARBA00004141"/>
    </source>
</evidence>
<feature type="transmembrane region" description="Helical" evidence="9">
    <location>
        <begin position="447"/>
        <end position="466"/>
    </location>
</feature>
<keyword evidence="4" id="KW-0297">G-protein coupled receptor</keyword>
<dbReference type="PANTHER" id="PTHR45695:SF15">
    <property type="entry name" value="OPSIN RH2"/>
    <property type="match status" value="1"/>
</dbReference>
<dbReference type="InterPro" id="IPR000276">
    <property type="entry name" value="GPCR_Rhodpsn"/>
</dbReference>
<keyword evidence="5 9" id="KW-0472">Membrane</keyword>
<gene>
    <name evidence="11" type="ORF">P5673_014494</name>
</gene>
<protein>
    <submittedName>
        <fullName evidence="11">Pyroglutamylated RF-amide peptide receptor</fullName>
    </submittedName>
</protein>
<keyword evidence="2 9" id="KW-0812">Transmembrane</keyword>
<keyword evidence="7" id="KW-0807">Transducer</keyword>
<dbReference type="PROSITE" id="PS50262">
    <property type="entry name" value="G_PROTEIN_RECEP_F1_2"/>
    <property type="match status" value="3"/>
</dbReference>
<comment type="subcellular location">
    <subcellularLocation>
        <location evidence="1">Membrane</location>
        <topology evidence="1">Multi-pass membrane protein</topology>
    </subcellularLocation>
</comment>
<feature type="transmembrane region" description="Helical" evidence="9">
    <location>
        <begin position="242"/>
        <end position="263"/>
    </location>
</feature>
<feature type="transmembrane region" description="Helical" evidence="9">
    <location>
        <begin position="675"/>
        <end position="697"/>
    </location>
</feature>
<feature type="transmembrane region" description="Helical" evidence="9">
    <location>
        <begin position="62"/>
        <end position="89"/>
    </location>
</feature>
<feature type="transmembrane region" description="Helical" evidence="9">
    <location>
        <begin position="589"/>
        <end position="606"/>
    </location>
</feature>
<dbReference type="Pfam" id="PF00001">
    <property type="entry name" value="7tm_1"/>
    <property type="match status" value="3"/>
</dbReference>
<dbReference type="GO" id="GO:0005886">
    <property type="term" value="C:plasma membrane"/>
    <property type="evidence" value="ECO:0007669"/>
    <property type="project" value="TreeGrafter"/>
</dbReference>
<accession>A0AAD9QJ64</accession>
<evidence type="ECO:0000256" key="6">
    <source>
        <dbReference type="ARBA" id="ARBA00023170"/>
    </source>
</evidence>
<feature type="transmembrane region" description="Helical" evidence="9">
    <location>
        <begin position="838"/>
        <end position="858"/>
    </location>
</feature>
<comment type="caution">
    <text evidence="11">The sequence shown here is derived from an EMBL/GenBank/DDBJ whole genome shotgun (WGS) entry which is preliminary data.</text>
</comment>
<feature type="transmembrane region" description="Helical" evidence="9">
    <location>
        <begin position="367"/>
        <end position="390"/>
    </location>
</feature>
<keyword evidence="3 9" id="KW-1133">Transmembrane helix</keyword>
<dbReference type="GO" id="GO:0004930">
    <property type="term" value="F:G protein-coupled receptor activity"/>
    <property type="evidence" value="ECO:0007669"/>
    <property type="project" value="UniProtKB-KW"/>
</dbReference>
<dbReference type="EMBL" id="JARQWQ010000029">
    <property type="protein sequence ID" value="KAK2562237.1"/>
    <property type="molecule type" value="Genomic_DNA"/>
</dbReference>
<feature type="transmembrane region" description="Helical" evidence="9">
    <location>
        <begin position="930"/>
        <end position="949"/>
    </location>
</feature>
<dbReference type="SUPFAM" id="SSF81321">
    <property type="entry name" value="Family A G protein-coupled receptor-like"/>
    <property type="match status" value="3"/>
</dbReference>
<feature type="transmembrane region" description="Helical" evidence="9">
    <location>
        <begin position="283"/>
        <end position="301"/>
    </location>
</feature>
<evidence type="ECO:0000256" key="7">
    <source>
        <dbReference type="ARBA" id="ARBA00023224"/>
    </source>
</evidence>
<feature type="transmembrane region" description="Helical" evidence="9">
    <location>
        <begin position="892"/>
        <end position="910"/>
    </location>
</feature>
<feature type="domain" description="G-protein coupled receptors family 1 profile" evidence="10">
    <location>
        <begin position="383"/>
        <end position="640"/>
    </location>
</feature>
<keyword evidence="6 11" id="KW-0675">Receptor</keyword>
<feature type="transmembrane region" description="Helical" evidence="9">
    <location>
        <begin position="411"/>
        <end position="435"/>
    </location>
</feature>
<evidence type="ECO:0000259" key="10">
    <source>
        <dbReference type="PROSITE" id="PS50262"/>
    </source>
</evidence>
<dbReference type="PRINTS" id="PR00237">
    <property type="entry name" value="GPCRRHODOPSN"/>
</dbReference>
<dbReference type="PANTHER" id="PTHR45695">
    <property type="entry name" value="LEUCOKININ RECEPTOR-RELATED"/>
    <property type="match status" value="1"/>
</dbReference>
<organism evidence="11 12">
    <name type="scientific">Acropora cervicornis</name>
    <name type="common">Staghorn coral</name>
    <dbReference type="NCBI Taxonomy" id="6130"/>
    <lineage>
        <taxon>Eukaryota</taxon>
        <taxon>Metazoa</taxon>
        <taxon>Cnidaria</taxon>
        <taxon>Anthozoa</taxon>
        <taxon>Hexacorallia</taxon>
        <taxon>Scleractinia</taxon>
        <taxon>Astrocoeniina</taxon>
        <taxon>Acroporidae</taxon>
        <taxon>Acropora</taxon>
    </lineage>
</organism>
<keyword evidence="12" id="KW-1185">Reference proteome</keyword>
<feature type="transmembrane region" description="Helical" evidence="9">
    <location>
        <begin position="793"/>
        <end position="813"/>
    </location>
</feature>
<proteinExistence type="predicted"/>
<dbReference type="Proteomes" id="UP001249851">
    <property type="component" value="Unassembled WGS sequence"/>
</dbReference>
<evidence type="ECO:0000313" key="12">
    <source>
        <dbReference type="Proteomes" id="UP001249851"/>
    </source>
</evidence>
<dbReference type="CDD" id="cd00637">
    <property type="entry name" value="7tm_classA_rhodopsin-like"/>
    <property type="match status" value="3"/>
</dbReference>
<reference evidence="11" key="1">
    <citation type="journal article" date="2023" name="G3 (Bethesda)">
        <title>Whole genome assembly and annotation of the endangered Caribbean coral Acropora cervicornis.</title>
        <authorList>
            <person name="Selwyn J.D."/>
            <person name="Vollmer S.V."/>
        </authorList>
    </citation>
    <scope>NUCLEOTIDE SEQUENCE</scope>
    <source>
        <strain evidence="11">K2</strain>
    </source>
</reference>
<name>A0AAD9QJ64_ACRCE</name>
<feature type="transmembrane region" description="Helical" evidence="9">
    <location>
        <begin position="709"/>
        <end position="730"/>
    </location>
</feature>
<dbReference type="AlphaFoldDB" id="A0AAD9QJ64"/>